<evidence type="ECO:0000313" key="2">
    <source>
        <dbReference type="EMBL" id="MFD2484125.1"/>
    </source>
</evidence>
<evidence type="ECO:0000313" key="3">
    <source>
        <dbReference type="Proteomes" id="UP001597542"/>
    </source>
</evidence>
<proteinExistence type="predicted"/>
<dbReference type="RefSeq" id="WP_344283278.1">
    <property type="nucleotide sequence ID" value="NZ_BAAAHV010000022.1"/>
</dbReference>
<keyword evidence="1" id="KW-1133">Transmembrane helix</keyword>
<dbReference type="EMBL" id="JBHUKQ010000014">
    <property type="protein sequence ID" value="MFD2484125.1"/>
    <property type="molecule type" value="Genomic_DNA"/>
</dbReference>
<sequence>MSPLPEQPTGGEILRAIGRVEKSVDGLGDQVRHMDDKLDGQGLTLASTVERMTTAERDIRELKAEKIADRAAAAQHASSMRVAVKGAIAAGGAGFVGSVVLLIVQLLTHH</sequence>
<feature type="transmembrane region" description="Helical" evidence="1">
    <location>
        <begin position="87"/>
        <end position="107"/>
    </location>
</feature>
<keyword evidence="3" id="KW-1185">Reference proteome</keyword>
<evidence type="ECO:0000256" key="1">
    <source>
        <dbReference type="SAM" id="Phobius"/>
    </source>
</evidence>
<dbReference type="Proteomes" id="UP001597542">
    <property type="component" value="Unassembled WGS sequence"/>
</dbReference>
<organism evidence="2 3">
    <name type="scientific">Amycolatopsis albidoflavus</name>
    <dbReference type="NCBI Taxonomy" id="102226"/>
    <lineage>
        <taxon>Bacteria</taxon>
        <taxon>Bacillati</taxon>
        <taxon>Actinomycetota</taxon>
        <taxon>Actinomycetes</taxon>
        <taxon>Pseudonocardiales</taxon>
        <taxon>Pseudonocardiaceae</taxon>
        <taxon>Amycolatopsis</taxon>
    </lineage>
</organism>
<keyword evidence="1" id="KW-0812">Transmembrane</keyword>
<reference evidence="3" key="1">
    <citation type="journal article" date="2019" name="Int. J. Syst. Evol. Microbiol.">
        <title>The Global Catalogue of Microorganisms (GCM) 10K type strain sequencing project: providing services to taxonomists for standard genome sequencing and annotation.</title>
        <authorList>
            <consortium name="The Broad Institute Genomics Platform"/>
            <consortium name="The Broad Institute Genome Sequencing Center for Infectious Disease"/>
            <person name="Wu L."/>
            <person name="Ma J."/>
        </authorList>
    </citation>
    <scope>NUCLEOTIDE SEQUENCE [LARGE SCALE GENOMIC DNA]</scope>
    <source>
        <strain evidence="3">CGMCC 4.7638</strain>
    </source>
</reference>
<keyword evidence="1" id="KW-0472">Membrane</keyword>
<comment type="caution">
    <text evidence="2">The sequence shown here is derived from an EMBL/GenBank/DDBJ whole genome shotgun (WGS) entry which is preliminary data.</text>
</comment>
<gene>
    <name evidence="2" type="ORF">ACFSUT_27870</name>
</gene>
<accession>A0ABW5I5F4</accession>
<name>A0ABW5I5F4_9PSEU</name>
<evidence type="ECO:0008006" key="4">
    <source>
        <dbReference type="Google" id="ProtNLM"/>
    </source>
</evidence>
<protein>
    <recommendedName>
        <fullName evidence="4">DUF3618 domain-containing protein</fullName>
    </recommendedName>
</protein>